<protein>
    <recommendedName>
        <fullName evidence="1">PI3K/PI4K catalytic domain-containing protein</fullName>
    </recommendedName>
</protein>
<evidence type="ECO:0000313" key="2">
    <source>
        <dbReference type="EMBL" id="CAF4664375.1"/>
    </source>
</evidence>
<name>A0A8S2ZXE3_9BILA</name>
<feature type="domain" description="PI3K/PI4K catalytic" evidence="1">
    <location>
        <begin position="1"/>
        <end position="54"/>
    </location>
</feature>
<accession>A0A8S2ZXE3</accession>
<dbReference type="SUPFAM" id="SSF56112">
    <property type="entry name" value="Protein kinase-like (PK-like)"/>
    <property type="match status" value="1"/>
</dbReference>
<organism evidence="2 3">
    <name type="scientific">Rotaria magnacalcarata</name>
    <dbReference type="NCBI Taxonomy" id="392030"/>
    <lineage>
        <taxon>Eukaryota</taxon>
        <taxon>Metazoa</taxon>
        <taxon>Spiralia</taxon>
        <taxon>Gnathifera</taxon>
        <taxon>Rotifera</taxon>
        <taxon>Eurotatoria</taxon>
        <taxon>Bdelloidea</taxon>
        <taxon>Philodinida</taxon>
        <taxon>Philodinidae</taxon>
        <taxon>Rotaria</taxon>
    </lineage>
</organism>
<dbReference type="Gene3D" id="1.10.1070.11">
    <property type="entry name" value="Phosphatidylinositol 3-/4-kinase, catalytic domain"/>
    <property type="match status" value="1"/>
</dbReference>
<dbReference type="InterPro" id="IPR000403">
    <property type="entry name" value="PI3/4_kinase_cat_dom"/>
</dbReference>
<dbReference type="Proteomes" id="UP000676336">
    <property type="component" value="Unassembled WGS sequence"/>
</dbReference>
<dbReference type="InterPro" id="IPR011009">
    <property type="entry name" value="Kinase-like_dom_sf"/>
</dbReference>
<evidence type="ECO:0000259" key="1">
    <source>
        <dbReference type="PROSITE" id="PS50290"/>
    </source>
</evidence>
<dbReference type="InterPro" id="IPR036940">
    <property type="entry name" value="PI3/4_kinase_cat_sf"/>
</dbReference>
<sequence>GQLFHIDFGFIMGRDPRPLPQAMRVSKDMMEMLDEKHLLDFLRHCFTAFIILRK</sequence>
<dbReference type="EMBL" id="CAJOBI010118007">
    <property type="protein sequence ID" value="CAF4664375.1"/>
    <property type="molecule type" value="Genomic_DNA"/>
</dbReference>
<dbReference type="PROSITE" id="PS50290">
    <property type="entry name" value="PI3_4_KINASE_3"/>
    <property type="match status" value="1"/>
</dbReference>
<proteinExistence type="predicted"/>
<comment type="caution">
    <text evidence="2">The sequence shown here is derived from an EMBL/GenBank/DDBJ whole genome shotgun (WGS) entry which is preliminary data.</text>
</comment>
<feature type="non-terminal residue" evidence="2">
    <location>
        <position position="1"/>
    </location>
</feature>
<gene>
    <name evidence="2" type="ORF">SMN809_LOCUS41629</name>
</gene>
<dbReference type="AlphaFoldDB" id="A0A8S2ZXE3"/>
<evidence type="ECO:0000313" key="3">
    <source>
        <dbReference type="Proteomes" id="UP000676336"/>
    </source>
</evidence>
<reference evidence="2" key="1">
    <citation type="submission" date="2021-02" db="EMBL/GenBank/DDBJ databases">
        <authorList>
            <person name="Nowell W R."/>
        </authorList>
    </citation>
    <scope>NUCLEOTIDE SEQUENCE</scope>
</reference>